<dbReference type="SMART" id="SM00487">
    <property type="entry name" value="DEXDc"/>
    <property type="match status" value="1"/>
</dbReference>
<protein>
    <recommendedName>
        <fullName evidence="11">ATP-dependent DNA helicase RecQ</fullName>
        <ecNumber evidence="10">5.6.2.4</ecNumber>
    </recommendedName>
    <alternativeName>
        <fullName evidence="12">DNA 3'-5' helicase RecQ</fullName>
    </alternativeName>
</protein>
<evidence type="ECO:0000256" key="9">
    <source>
        <dbReference type="ARBA" id="ARBA00034617"/>
    </source>
</evidence>
<dbReference type="STRING" id="1727163.AO498_16235"/>
<organism evidence="15 16">
    <name type="scientific">Algoriphagus sanaruensis</name>
    <dbReference type="NCBI Taxonomy" id="1727163"/>
    <lineage>
        <taxon>Bacteria</taxon>
        <taxon>Pseudomonadati</taxon>
        <taxon>Bacteroidota</taxon>
        <taxon>Cytophagia</taxon>
        <taxon>Cytophagales</taxon>
        <taxon>Cyclobacteriaceae</taxon>
        <taxon>Algoriphagus</taxon>
    </lineage>
</organism>
<dbReference type="InterPro" id="IPR001650">
    <property type="entry name" value="Helicase_C-like"/>
</dbReference>
<dbReference type="Pfam" id="PF00271">
    <property type="entry name" value="Helicase_C"/>
    <property type="match status" value="1"/>
</dbReference>
<keyword evidence="5" id="KW-0347">Helicase</keyword>
<evidence type="ECO:0000256" key="12">
    <source>
        <dbReference type="ARBA" id="ARBA00044550"/>
    </source>
</evidence>
<comment type="catalytic activity">
    <reaction evidence="9">
        <text>Couples ATP hydrolysis with the unwinding of duplex DNA by translocating in the 3'-5' direction.</text>
        <dbReference type="EC" id="5.6.2.4"/>
    </reaction>
</comment>
<dbReference type="GO" id="GO:0043590">
    <property type="term" value="C:bacterial nucleoid"/>
    <property type="evidence" value="ECO:0007669"/>
    <property type="project" value="TreeGrafter"/>
</dbReference>
<reference evidence="15 16" key="2">
    <citation type="journal article" date="2016" name="Genome Announc.">
        <title>Complete Genome Sequence of Algoriphagus sp. Strain M8-2, Isolated from a Brackish Lake.</title>
        <authorList>
            <person name="Muraguchi Y."/>
            <person name="Kushimoto K."/>
            <person name="Ohtsubo Y."/>
            <person name="Suzuki T."/>
            <person name="Dohra H."/>
            <person name="Kimbara K."/>
            <person name="Shintani M."/>
        </authorList>
    </citation>
    <scope>NUCLEOTIDE SEQUENCE [LARGE SCALE GENOMIC DNA]</scope>
    <source>
        <strain evidence="15 16">M8-2</strain>
    </source>
</reference>
<keyword evidence="7" id="KW-0238">DNA-binding</keyword>
<dbReference type="Gene3D" id="3.40.50.300">
    <property type="entry name" value="P-loop containing nucleotide triphosphate hydrolases"/>
    <property type="match status" value="2"/>
</dbReference>
<keyword evidence="3" id="KW-0547">Nucleotide-binding</keyword>
<dbReference type="InterPro" id="IPR014001">
    <property type="entry name" value="Helicase_ATP-bd"/>
</dbReference>
<accession>A0A142ES98</accession>
<comment type="similarity">
    <text evidence="1">Belongs to the helicase family. RecQ subfamily.</text>
</comment>
<dbReference type="PANTHER" id="PTHR13710:SF105">
    <property type="entry name" value="ATP-DEPENDENT DNA HELICASE Q1"/>
    <property type="match status" value="1"/>
</dbReference>
<dbReference type="OrthoDB" id="9763310at2"/>
<keyword evidence="6" id="KW-0067">ATP-binding</keyword>
<dbReference type="GO" id="GO:0046872">
    <property type="term" value="F:metal ion binding"/>
    <property type="evidence" value="ECO:0007669"/>
    <property type="project" value="UniProtKB-KW"/>
</dbReference>
<evidence type="ECO:0000256" key="1">
    <source>
        <dbReference type="ARBA" id="ARBA00005446"/>
    </source>
</evidence>
<keyword evidence="4" id="KW-0378">Hydrolase</keyword>
<proteinExistence type="inferred from homology"/>
<evidence type="ECO:0000256" key="11">
    <source>
        <dbReference type="ARBA" id="ARBA00044535"/>
    </source>
</evidence>
<sequence>MQEKALHILREVFGFDSFRPVQKEVIDSVMSGQDTLALLPTGGGKSLCFQVPALTREGICIVISPLIALMKDQVDNLKSRGIKAVAIYSGMSLKEIDTTLDNCIYGDFKFLYVSPERLKTDLFIERFKQMNVNLIAVDEAHCISQWGYDFRPTYLEIAAIRAYHPKVNVLALTASATPKVCEDILEKLEMKSPKEFHQSFARKNLSYSVRLVENKVEKGAEILRRVPGTAIWYVRNRQSTQVIAKSLQQMGFTAQAYHAGLSSSDRSARQDAWKKNQVRVMVSTNAFGMGIDKPDVRVVIHSDLPENLENYYQEAGRAGRDGLKAYAVLLANEQDFEQLIGRSALVYPPLDFLRKVYQALANYFQLAVGTTQSTSFDFEIAEFCQTYQLPVLETFYAVKVLEEEGFIEFNESFFAPSRFHFLVNPQALYEIQVRYAYLDPVIKMLLRTYGGNLFSEYIQIHESKLAKSLSMPEKDLVKILLQLAKFEVADYDRRKETPQLTFLTQRYDAGKLPFNFRRIEERKQLMLDHALQMVTYSRQETLCRTQFISNYFGEQTEETCGICDVCLEKKKAQSPLTTEEKLKIKILETLEREGELSEDELFDRIRKNKSQVNLGLLREMVDQGVLVKNSKGHFALKPHG</sequence>
<evidence type="ECO:0000256" key="5">
    <source>
        <dbReference type="ARBA" id="ARBA00022806"/>
    </source>
</evidence>
<dbReference type="GO" id="GO:0030894">
    <property type="term" value="C:replisome"/>
    <property type="evidence" value="ECO:0007669"/>
    <property type="project" value="TreeGrafter"/>
</dbReference>
<dbReference type="RefSeq" id="WP_067549927.1">
    <property type="nucleotide sequence ID" value="NZ_CP012836.1"/>
</dbReference>
<dbReference type="SUPFAM" id="SSF52540">
    <property type="entry name" value="P-loop containing nucleoside triphosphate hydrolases"/>
    <property type="match status" value="1"/>
</dbReference>
<evidence type="ECO:0000256" key="7">
    <source>
        <dbReference type="ARBA" id="ARBA00023125"/>
    </source>
</evidence>
<dbReference type="PROSITE" id="PS51194">
    <property type="entry name" value="HELICASE_CTER"/>
    <property type="match status" value="1"/>
</dbReference>
<dbReference type="SMART" id="SM00490">
    <property type="entry name" value="HELICc"/>
    <property type="match status" value="1"/>
</dbReference>
<gene>
    <name evidence="15" type="ORF">AO498_16235</name>
</gene>
<dbReference type="Proteomes" id="UP000073816">
    <property type="component" value="Chromosome"/>
</dbReference>
<dbReference type="GO" id="GO:0043138">
    <property type="term" value="F:3'-5' DNA helicase activity"/>
    <property type="evidence" value="ECO:0007669"/>
    <property type="project" value="UniProtKB-EC"/>
</dbReference>
<keyword evidence="16" id="KW-1185">Reference proteome</keyword>
<dbReference type="CDD" id="cd17920">
    <property type="entry name" value="DEXHc_RecQ"/>
    <property type="match status" value="1"/>
</dbReference>
<dbReference type="Pfam" id="PF16124">
    <property type="entry name" value="RecQ_Zn_bind"/>
    <property type="match status" value="1"/>
</dbReference>
<feature type="domain" description="Helicase C-terminal" evidence="14">
    <location>
        <begin position="218"/>
        <end position="375"/>
    </location>
</feature>
<evidence type="ECO:0000259" key="13">
    <source>
        <dbReference type="PROSITE" id="PS51192"/>
    </source>
</evidence>
<evidence type="ECO:0000313" key="16">
    <source>
        <dbReference type="Proteomes" id="UP000073816"/>
    </source>
</evidence>
<dbReference type="NCBIfam" id="TIGR00614">
    <property type="entry name" value="recQ_fam"/>
    <property type="match status" value="1"/>
</dbReference>
<evidence type="ECO:0000256" key="4">
    <source>
        <dbReference type="ARBA" id="ARBA00022801"/>
    </source>
</evidence>
<keyword evidence="8" id="KW-0413">Isomerase</keyword>
<dbReference type="Pfam" id="PF00270">
    <property type="entry name" value="DEAD"/>
    <property type="match status" value="1"/>
</dbReference>
<keyword evidence="2" id="KW-0479">Metal-binding</keyword>
<evidence type="ECO:0000313" key="15">
    <source>
        <dbReference type="EMBL" id="AMQ58003.1"/>
    </source>
</evidence>
<dbReference type="AlphaFoldDB" id="A0A142ES98"/>
<evidence type="ECO:0000256" key="10">
    <source>
        <dbReference type="ARBA" id="ARBA00034808"/>
    </source>
</evidence>
<evidence type="ECO:0000256" key="3">
    <source>
        <dbReference type="ARBA" id="ARBA00022741"/>
    </source>
</evidence>
<dbReference type="GO" id="GO:0003677">
    <property type="term" value="F:DNA binding"/>
    <property type="evidence" value="ECO:0007669"/>
    <property type="project" value="UniProtKB-KW"/>
</dbReference>
<reference evidence="16" key="1">
    <citation type="submission" date="2015-09" db="EMBL/GenBank/DDBJ databases">
        <title>Complete sequence of Algoriphagus sp. M8-2.</title>
        <authorList>
            <person name="Shintani M."/>
        </authorList>
    </citation>
    <scope>NUCLEOTIDE SEQUENCE [LARGE SCALE GENOMIC DNA]</scope>
    <source>
        <strain evidence="16">M8-2</strain>
    </source>
</reference>
<name>A0A142ES98_9BACT</name>
<dbReference type="EMBL" id="CP012836">
    <property type="protein sequence ID" value="AMQ58003.1"/>
    <property type="molecule type" value="Genomic_DNA"/>
</dbReference>
<dbReference type="GO" id="GO:0006310">
    <property type="term" value="P:DNA recombination"/>
    <property type="evidence" value="ECO:0007669"/>
    <property type="project" value="InterPro"/>
</dbReference>
<dbReference type="InterPro" id="IPR036388">
    <property type="entry name" value="WH-like_DNA-bd_sf"/>
</dbReference>
<dbReference type="GO" id="GO:0016787">
    <property type="term" value="F:hydrolase activity"/>
    <property type="evidence" value="ECO:0007669"/>
    <property type="project" value="UniProtKB-KW"/>
</dbReference>
<dbReference type="EC" id="5.6.2.4" evidence="10"/>
<dbReference type="PANTHER" id="PTHR13710">
    <property type="entry name" value="DNA HELICASE RECQ FAMILY MEMBER"/>
    <property type="match status" value="1"/>
</dbReference>
<evidence type="ECO:0000256" key="6">
    <source>
        <dbReference type="ARBA" id="ARBA00022840"/>
    </source>
</evidence>
<dbReference type="InterPro" id="IPR027417">
    <property type="entry name" value="P-loop_NTPase"/>
</dbReference>
<dbReference type="KEGG" id="alm:AO498_16235"/>
<dbReference type="InterPro" id="IPR032284">
    <property type="entry name" value="RecQ_Zn-bd"/>
</dbReference>
<dbReference type="GO" id="GO:0009378">
    <property type="term" value="F:four-way junction helicase activity"/>
    <property type="evidence" value="ECO:0007669"/>
    <property type="project" value="TreeGrafter"/>
</dbReference>
<dbReference type="GO" id="GO:0005737">
    <property type="term" value="C:cytoplasm"/>
    <property type="evidence" value="ECO:0007669"/>
    <property type="project" value="TreeGrafter"/>
</dbReference>
<dbReference type="InterPro" id="IPR011545">
    <property type="entry name" value="DEAD/DEAH_box_helicase_dom"/>
</dbReference>
<dbReference type="GO" id="GO:0006281">
    <property type="term" value="P:DNA repair"/>
    <property type="evidence" value="ECO:0007669"/>
    <property type="project" value="TreeGrafter"/>
</dbReference>
<dbReference type="PROSITE" id="PS51192">
    <property type="entry name" value="HELICASE_ATP_BIND_1"/>
    <property type="match status" value="1"/>
</dbReference>
<dbReference type="Gene3D" id="1.10.10.10">
    <property type="entry name" value="Winged helix-like DNA-binding domain superfamily/Winged helix DNA-binding domain"/>
    <property type="match status" value="1"/>
</dbReference>
<dbReference type="InterPro" id="IPR004589">
    <property type="entry name" value="DNA_helicase_ATP-dep_RecQ"/>
</dbReference>
<dbReference type="PATRIC" id="fig|1727163.4.peg.3409"/>
<evidence type="ECO:0000259" key="14">
    <source>
        <dbReference type="PROSITE" id="PS51194"/>
    </source>
</evidence>
<dbReference type="GO" id="GO:0005524">
    <property type="term" value="F:ATP binding"/>
    <property type="evidence" value="ECO:0007669"/>
    <property type="project" value="UniProtKB-KW"/>
</dbReference>
<evidence type="ECO:0000256" key="2">
    <source>
        <dbReference type="ARBA" id="ARBA00022723"/>
    </source>
</evidence>
<dbReference type="FunFam" id="3.40.50.300:FF:000296">
    <property type="entry name" value="ATP-dependent DNA helicase RecQ"/>
    <property type="match status" value="1"/>
</dbReference>
<evidence type="ECO:0000256" key="8">
    <source>
        <dbReference type="ARBA" id="ARBA00023235"/>
    </source>
</evidence>
<feature type="domain" description="Helicase ATP-binding" evidence="13">
    <location>
        <begin position="26"/>
        <end position="194"/>
    </location>
</feature>